<evidence type="ECO:0000256" key="8">
    <source>
        <dbReference type="RuleBase" id="RU000676"/>
    </source>
</evidence>
<dbReference type="Gene3D" id="3.40.30.10">
    <property type="entry name" value="Glutaredoxin"/>
    <property type="match status" value="1"/>
</dbReference>
<evidence type="ECO:0000313" key="10">
    <source>
        <dbReference type="Proteomes" id="UP000314983"/>
    </source>
</evidence>
<dbReference type="PANTHER" id="PTHR11781">
    <property type="entry name" value="IODOTHYRONINE DEIODINASE"/>
    <property type="match status" value="1"/>
</dbReference>
<dbReference type="Pfam" id="PF00837">
    <property type="entry name" value="T4_deiodinase"/>
    <property type="match status" value="1"/>
</dbReference>
<evidence type="ECO:0000256" key="5">
    <source>
        <dbReference type="ARBA" id="ARBA00093219"/>
    </source>
</evidence>
<comment type="function">
    <text evidence="8">Responsible for the deiodination of T4 (3,5,3',5'-tetraiodothyronine).</text>
</comment>
<dbReference type="PANTHER" id="PTHR11781:SF22">
    <property type="entry name" value="TYPE I IODOTHYRONINE DEIODINASE"/>
    <property type="match status" value="1"/>
</dbReference>
<gene>
    <name evidence="9" type="primary">DIO1</name>
</gene>
<dbReference type="GeneTree" id="ENSGT00940000154482"/>
<dbReference type="Ensembl" id="ENSEEET00000063032.1">
    <property type="protein sequence ID" value="ENSEEEP00000053664.1"/>
    <property type="gene ID" value="ENSEEEG00000025761.1"/>
</dbReference>
<comment type="catalytic activity">
    <reaction evidence="6">
        <text>3,3'-diiodothyronamine + iodide + A + H(+) = 3,3',5'-triiodothyronamine + AH2</text>
        <dbReference type="Rhea" id="RHEA:83795"/>
        <dbReference type="ChEBI" id="CHEBI:13193"/>
        <dbReference type="ChEBI" id="CHEBI:15378"/>
        <dbReference type="ChEBI" id="CHEBI:16382"/>
        <dbReference type="ChEBI" id="CHEBI:17499"/>
        <dbReference type="ChEBI" id="CHEBI:233341"/>
        <dbReference type="ChEBI" id="CHEBI:233343"/>
    </reaction>
    <physiologicalReaction direction="right-to-left" evidence="6">
        <dbReference type="Rhea" id="RHEA:83797"/>
    </physiologicalReaction>
</comment>
<keyword evidence="10" id="KW-1185">Reference proteome</keyword>
<proteinExistence type="inferred from homology"/>
<keyword evidence="8" id="KW-0560">Oxidoreductase</keyword>
<reference evidence="9 10" key="1">
    <citation type="submission" date="2020-05" db="EMBL/GenBank/DDBJ databases">
        <title>Electrophorus electricus (electric eel) genome, fEleEle1, primary haplotype.</title>
        <authorList>
            <person name="Myers G."/>
            <person name="Meyer A."/>
            <person name="Fedrigo O."/>
            <person name="Formenti G."/>
            <person name="Rhie A."/>
            <person name="Tracey A."/>
            <person name="Sims Y."/>
            <person name="Jarvis E.D."/>
        </authorList>
    </citation>
    <scope>NUCLEOTIDE SEQUENCE [LARGE SCALE GENOMIC DNA]</scope>
</reference>
<evidence type="ECO:0000256" key="6">
    <source>
        <dbReference type="ARBA" id="ARBA00093236"/>
    </source>
</evidence>
<reference evidence="9" key="3">
    <citation type="submission" date="2025-09" db="UniProtKB">
        <authorList>
            <consortium name="Ensembl"/>
        </authorList>
    </citation>
    <scope>IDENTIFICATION</scope>
</reference>
<dbReference type="GO" id="GO:0042446">
    <property type="term" value="P:hormone biosynthetic process"/>
    <property type="evidence" value="ECO:0007669"/>
    <property type="project" value="UniProtKB-KW"/>
</dbReference>
<comment type="catalytic activity">
    <reaction evidence="2">
        <text>3,3',5'-triiodo-L-thyronine sulfate + iodide + A + H(+) = L-thyroxine sulfate + AH2</text>
        <dbReference type="Rhea" id="RHEA:83835"/>
        <dbReference type="ChEBI" id="CHEBI:13193"/>
        <dbReference type="ChEBI" id="CHEBI:15378"/>
        <dbReference type="ChEBI" id="CHEBI:16382"/>
        <dbReference type="ChEBI" id="CHEBI:17499"/>
        <dbReference type="ChEBI" id="CHEBI:176512"/>
        <dbReference type="ChEBI" id="CHEBI:176513"/>
    </reaction>
    <physiologicalReaction direction="right-to-left" evidence="2">
        <dbReference type="Rhea" id="RHEA:83837"/>
    </physiologicalReaction>
</comment>
<dbReference type="InterPro" id="IPR000643">
    <property type="entry name" value="Iodothyronine_deiodinase"/>
</dbReference>
<evidence type="ECO:0000256" key="4">
    <source>
        <dbReference type="ARBA" id="ARBA00093210"/>
    </source>
</evidence>
<reference evidence="9" key="2">
    <citation type="submission" date="2025-08" db="UniProtKB">
        <authorList>
            <consortium name="Ensembl"/>
        </authorList>
    </citation>
    <scope>IDENTIFICATION</scope>
</reference>
<evidence type="ECO:0000313" key="9">
    <source>
        <dbReference type="Ensembl" id="ENSEEEP00000053664.1"/>
    </source>
</evidence>
<dbReference type="GO" id="GO:0042404">
    <property type="term" value="P:thyroid hormone catabolic process"/>
    <property type="evidence" value="ECO:0007669"/>
    <property type="project" value="UniProtKB-ARBA"/>
</dbReference>
<keyword evidence="8" id="KW-0893">Thyroid hormones biosynthesis</keyword>
<evidence type="ECO:0000256" key="2">
    <source>
        <dbReference type="ARBA" id="ARBA00093202"/>
    </source>
</evidence>
<dbReference type="Proteomes" id="UP000314983">
    <property type="component" value="Chromosome 23"/>
</dbReference>
<keyword evidence="8" id="KW-0712">Selenocysteine</keyword>
<comment type="catalytic activity">
    <reaction evidence="5">
        <text>3,3'-diiodo-L-thyronine sulfate + iodide + A + H(+) = 3,3',5'-triiodo-L-thyronine sulfate + AH2</text>
        <dbReference type="Rhea" id="RHEA:83831"/>
        <dbReference type="ChEBI" id="CHEBI:13193"/>
        <dbReference type="ChEBI" id="CHEBI:15378"/>
        <dbReference type="ChEBI" id="CHEBI:16382"/>
        <dbReference type="ChEBI" id="CHEBI:17499"/>
        <dbReference type="ChEBI" id="CHEBI:176513"/>
        <dbReference type="ChEBI" id="CHEBI:176515"/>
    </reaction>
    <physiologicalReaction direction="right-to-left" evidence="5">
        <dbReference type="Rhea" id="RHEA:83833"/>
    </physiologicalReaction>
</comment>
<comment type="similarity">
    <text evidence="8">Belongs to the iodothyronine deiodinase family.</text>
</comment>
<evidence type="ECO:0000256" key="3">
    <source>
        <dbReference type="ARBA" id="ARBA00093206"/>
    </source>
</evidence>
<comment type="catalytic activity">
    <reaction evidence="7">
        <text>3-iodothyronamine + iodide + A + H(+) = 3,3'-diiodothyronamine + AH2</text>
        <dbReference type="Rhea" id="RHEA:83827"/>
        <dbReference type="ChEBI" id="CHEBI:13193"/>
        <dbReference type="ChEBI" id="CHEBI:15378"/>
        <dbReference type="ChEBI" id="CHEBI:16382"/>
        <dbReference type="ChEBI" id="CHEBI:17499"/>
        <dbReference type="ChEBI" id="CHEBI:231647"/>
        <dbReference type="ChEBI" id="CHEBI:233341"/>
    </reaction>
    <physiologicalReaction direction="right-to-left" evidence="7">
        <dbReference type="Rhea" id="RHEA:83829"/>
    </physiologicalReaction>
</comment>
<protein>
    <recommendedName>
        <fullName evidence="8">Iodothyronine deiodinase</fullName>
    </recommendedName>
</protein>
<dbReference type="AlphaFoldDB" id="A0AAY5EAU5"/>
<evidence type="ECO:0000256" key="7">
    <source>
        <dbReference type="ARBA" id="ARBA00093242"/>
    </source>
</evidence>
<evidence type="ECO:0000256" key="1">
    <source>
        <dbReference type="ARBA" id="ARBA00093186"/>
    </source>
</evidence>
<organism evidence="9 10">
    <name type="scientific">Electrophorus electricus</name>
    <name type="common">Electric eel</name>
    <name type="synonym">Gymnotus electricus</name>
    <dbReference type="NCBI Taxonomy" id="8005"/>
    <lineage>
        <taxon>Eukaryota</taxon>
        <taxon>Metazoa</taxon>
        <taxon>Chordata</taxon>
        <taxon>Craniata</taxon>
        <taxon>Vertebrata</taxon>
        <taxon>Euteleostomi</taxon>
        <taxon>Actinopterygii</taxon>
        <taxon>Neopterygii</taxon>
        <taxon>Teleostei</taxon>
        <taxon>Ostariophysi</taxon>
        <taxon>Gymnotiformes</taxon>
        <taxon>Gymnotoidei</taxon>
        <taxon>Gymnotidae</taxon>
        <taxon>Electrophorus</taxon>
    </lineage>
</organism>
<name>A0AAY5EAU5_ELEEL</name>
<comment type="catalytic activity">
    <reaction evidence="1">
        <text>3-iodo-L-thyronine + iodide + A + H(+) = 3,3'-diiodo-L-thyronine + AH2</text>
        <dbReference type="Rhea" id="RHEA:83783"/>
        <dbReference type="ChEBI" id="CHEBI:13193"/>
        <dbReference type="ChEBI" id="CHEBI:15378"/>
        <dbReference type="ChEBI" id="CHEBI:16382"/>
        <dbReference type="ChEBI" id="CHEBI:17499"/>
        <dbReference type="ChEBI" id="CHEBI:176514"/>
        <dbReference type="ChEBI" id="CHEBI:232627"/>
    </reaction>
    <physiologicalReaction direction="right-to-left" evidence="1">
        <dbReference type="Rhea" id="RHEA:83785"/>
    </physiologicalReaction>
</comment>
<comment type="catalytic activity">
    <reaction evidence="3">
        <text>3,3'-diiodo-L-thyronine sulfate + iodide + A + H(+) = 3,3',5-triiodo-L-thyronine sulfate + AH2</text>
        <dbReference type="Rhea" id="RHEA:83751"/>
        <dbReference type="ChEBI" id="CHEBI:13193"/>
        <dbReference type="ChEBI" id="CHEBI:15378"/>
        <dbReference type="ChEBI" id="CHEBI:16382"/>
        <dbReference type="ChEBI" id="CHEBI:17499"/>
        <dbReference type="ChEBI" id="CHEBI:176511"/>
        <dbReference type="ChEBI" id="CHEBI:176515"/>
    </reaction>
    <physiologicalReaction direction="right-to-left" evidence="3">
        <dbReference type="Rhea" id="RHEA:83753"/>
    </physiologicalReaction>
</comment>
<sequence length="101" mass="11760">MYKLDEFRQLVRDFRDVADFLVVYIAEAHATDRWAFHNNVDIRVHRSLQERLSAARILLSEEPLCPYGAKPERLYVIQSGKVTYKSGYCPGAVRKVLQKMT</sequence>
<accession>A0AAY5EAU5</accession>
<dbReference type="GO" id="GO:0004800">
    <property type="term" value="F:thyroxine 5'-deiodinase activity"/>
    <property type="evidence" value="ECO:0007669"/>
    <property type="project" value="InterPro"/>
</dbReference>
<comment type="catalytic activity">
    <reaction evidence="4">
        <text>3'-iodothyronamine + iodide + A + H(+) = 3',5'-diiodothyronamine + AH2</text>
        <dbReference type="Rhea" id="RHEA:83803"/>
        <dbReference type="ChEBI" id="CHEBI:13193"/>
        <dbReference type="ChEBI" id="CHEBI:15378"/>
        <dbReference type="ChEBI" id="CHEBI:16382"/>
        <dbReference type="ChEBI" id="CHEBI:17499"/>
        <dbReference type="ChEBI" id="CHEBI:233339"/>
        <dbReference type="ChEBI" id="CHEBI:233342"/>
    </reaction>
    <physiologicalReaction direction="right-to-left" evidence="4">
        <dbReference type="Rhea" id="RHEA:83805"/>
    </physiologicalReaction>
</comment>